<protein>
    <submittedName>
        <fullName evidence="1">Nicotinate phosphoribosyltransferase-like</fullName>
    </submittedName>
</protein>
<evidence type="ECO:0000313" key="1">
    <source>
        <dbReference type="EMBL" id="MBX22278.1"/>
    </source>
</evidence>
<name>A0A2P2LWD2_RHIMU</name>
<keyword evidence="1" id="KW-0808">Transferase</keyword>
<organism evidence="1">
    <name type="scientific">Rhizophora mucronata</name>
    <name type="common">Asiatic mangrove</name>
    <dbReference type="NCBI Taxonomy" id="61149"/>
    <lineage>
        <taxon>Eukaryota</taxon>
        <taxon>Viridiplantae</taxon>
        <taxon>Streptophyta</taxon>
        <taxon>Embryophyta</taxon>
        <taxon>Tracheophyta</taxon>
        <taxon>Spermatophyta</taxon>
        <taxon>Magnoliopsida</taxon>
        <taxon>eudicotyledons</taxon>
        <taxon>Gunneridae</taxon>
        <taxon>Pentapetalae</taxon>
        <taxon>rosids</taxon>
        <taxon>fabids</taxon>
        <taxon>Malpighiales</taxon>
        <taxon>Rhizophoraceae</taxon>
        <taxon>Rhizophora</taxon>
    </lineage>
</organism>
<accession>A0A2P2LWD2</accession>
<reference evidence="1" key="1">
    <citation type="submission" date="2018-02" db="EMBL/GenBank/DDBJ databases">
        <title>Rhizophora mucronata_Transcriptome.</title>
        <authorList>
            <person name="Meera S.P."/>
            <person name="Sreeshan A."/>
            <person name="Augustine A."/>
        </authorList>
    </citation>
    <scope>NUCLEOTIDE SEQUENCE</scope>
    <source>
        <tissue evidence="1">Leaf</tissue>
    </source>
</reference>
<sequence length="35" mass="3933">MRVDGPVAVSTTKMAFCPSYLFPCQSKINVHLLMF</sequence>
<keyword evidence="1" id="KW-0328">Glycosyltransferase</keyword>
<dbReference type="GO" id="GO:0016757">
    <property type="term" value="F:glycosyltransferase activity"/>
    <property type="evidence" value="ECO:0007669"/>
    <property type="project" value="UniProtKB-KW"/>
</dbReference>
<dbReference type="AlphaFoldDB" id="A0A2P2LWD2"/>
<dbReference type="EMBL" id="GGEC01041794">
    <property type="protein sequence ID" value="MBX22278.1"/>
    <property type="molecule type" value="Transcribed_RNA"/>
</dbReference>
<proteinExistence type="predicted"/>